<dbReference type="OrthoDB" id="409725at2759"/>
<proteinExistence type="predicted"/>
<evidence type="ECO:0000256" key="5">
    <source>
        <dbReference type="SAM" id="MobiDB-lite"/>
    </source>
</evidence>
<dbReference type="CDD" id="cd07042">
    <property type="entry name" value="STAS_SulP_like_sulfate_transporter"/>
    <property type="match status" value="1"/>
</dbReference>
<keyword evidence="2 6" id="KW-0812">Transmembrane</keyword>
<evidence type="ECO:0000256" key="4">
    <source>
        <dbReference type="ARBA" id="ARBA00023136"/>
    </source>
</evidence>
<feature type="transmembrane region" description="Helical" evidence="6">
    <location>
        <begin position="1097"/>
        <end position="1118"/>
    </location>
</feature>
<dbReference type="InterPro" id="IPR036513">
    <property type="entry name" value="STAS_dom_sf"/>
</dbReference>
<dbReference type="InterPro" id="IPR018490">
    <property type="entry name" value="cNMP-bd_dom_sf"/>
</dbReference>
<dbReference type="InterPro" id="IPR027359">
    <property type="entry name" value="Volt_channel_dom_sf"/>
</dbReference>
<dbReference type="Proteomes" id="UP000186817">
    <property type="component" value="Unassembled WGS sequence"/>
</dbReference>
<dbReference type="GO" id="GO:0016020">
    <property type="term" value="C:membrane"/>
    <property type="evidence" value="ECO:0007669"/>
    <property type="project" value="UniProtKB-SubCell"/>
</dbReference>
<evidence type="ECO:0000313" key="8">
    <source>
        <dbReference type="EMBL" id="OLQ03179.1"/>
    </source>
</evidence>
<protein>
    <recommendedName>
        <fullName evidence="7">STAS domain-containing protein</fullName>
    </recommendedName>
</protein>
<feature type="compositionally biased region" description="Acidic residues" evidence="5">
    <location>
        <begin position="396"/>
        <end position="405"/>
    </location>
</feature>
<dbReference type="Gene3D" id="1.20.120.350">
    <property type="entry name" value="Voltage-gated potassium channels. Chain C"/>
    <property type="match status" value="1"/>
</dbReference>
<feature type="compositionally biased region" description="Low complexity" evidence="5">
    <location>
        <begin position="824"/>
        <end position="834"/>
    </location>
</feature>
<feature type="transmembrane region" description="Helical" evidence="6">
    <location>
        <begin position="1171"/>
        <end position="1193"/>
    </location>
</feature>
<feature type="transmembrane region" description="Helical" evidence="6">
    <location>
        <begin position="1058"/>
        <end position="1077"/>
    </location>
</feature>
<gene>
    <name evidence="8" type="ORF">AK812_SmicGene13887</name>
</gene>
<dbReference type="EMBL" id="LSRX01000243">
    <property type="protein sequence ID" value="OLQ03179.1"/>
    <property type="molecule type" value="Genomic_DNA"/>
</dbReference>
<comment type="caution">
    <text evidence="8">The sequence shown here is derived from an EMBL/GenBank/DDBJ whole genome shotgun (WGS) entry which is preliminary data.</text>
</comment>
<feature type="compositionally biased region" description="Basic and acidic residues" evidence="5">
    <location>
        <begin position="355"/>
        <end position="370"/>
    </location>
</feature>
<evidence type="ECO:0000256" key="1">
    <source>
        <dbReference type="ARBA" id="ARBA00004141"/>
    </source>
</evidence>
<sequence>MEIVVVLIVFIAAGQLIWAVVAGLVLSGLAFIAKYARVPSLDGRPKRGDQVTTRERPVGEVGHQSFMHIASAWILIVNLKGYVFFSSCVAVMRSVEEYFQQEDKNQVPPYRRLKFLLFDGSALDGMDASGAMSMAKLTRKAKGRGVRVIWCNIKDDLAEELRVRSILASKEDRFEDLDNAMTHLEKRILKYKMNQQDEWLNLHPAFRRDRALMLQRVNFEPFREVFLSDGARLGCPWRYCSRLPIKGFKTMLCVPGDVHRPLYLIHSGAVAILDEVPDLDSITDAHASWKKPRVILRQGWFVNEKTIFGQPSSSFALAVEDGEVLFWTEEQWWKMTNEHPLMMMEISKAVMRQQGEHHFHRQPEKNRRPSELSMEDIDTDVLMRREVSPSDVQPTEVEDSEEEELMIPSETPEDLPPTTYTSNASIGSYQYNGVTRFNKSVLCSPIDLGEAFERDELKRLPQLQTRIMELHFARALGEQGFFRSAGDADYLPDLPKMLIEDLRLAYFTFAEKGDDMQGKIILPASRVIDALLYVGIFHILTEEVNQKDLTLEEFLKLGRECHLARIHPEQMQKIEELCQSHEHMVHGEMQLLVADVSHMLKMLLGIYLDFAINDAVTSAWGQETWPDTHVTHKQFAGIVAFYVHCKFLSADFLAEGGTAHYELQVFSLLRPLSELSTRKGVVLLYDPDPLDAWIGRGIGETKEGKYVDTETGKVLSKQEGKKYAAYLKRHESRNETARRADKLFHIVDKYLPLQADETRAFVARFPERVHTLLPKVRKIRNKLRQDGGADPATGEFTSQGDSSGHGWRCPFAAYGGGRPRWGMTSKQTTTQPTTAGRGGNLEDPPTKATVKAFWGRGPMSQRARHEVGEYGFSPTACGKRFTKCKATWNVPTTPGEQKRRERDWKLLQGVFDLMGKDTLSGSLNKDLLEDCRKRHSDDTGQDTTPHEEMLWAADWIRRGEGKGTHLDTCSLLTVFLTNLQRGKGRLPPKCSFTEQEVRPKRAWDRHTQRAFKKKASALTQFQSSQKIVPFQGQSSYEEGPAWARTIINIFERPSTSKCAAFVVYTMLTLTVLNVVAIVAEPMISGLDDDQPPDEHTFWLGCDIFFAAIFTIELILRIVARLAFDFSMSTVLRFFSNPFNIFDLVAVTEIYLDHLIHLPVLRLLILERFARLSRVMKLCFLLAMMGSSMAFFTVEIHALQAQRLWVPNGRAVDGRAGGDHGHLHAPPGRGYQLGCWLWRSLQPNASKMRVLSMRVTASNVEREIRFF</sequence>
<organism evidence="8 9">
    <name type="scientific">Symbiodinium microadriaticum</name>
    <name type="common">Dinoflagellate</name>
    <name type="synonym">Zooxanthella microadriatica</name>
    <dbReference type="NCBI Taxonomy" id="2951"/>
    <lineage>
        <taxon>Eukaryota</taxon>
        <taxon>Sar</taxon>
        <taxon>Alveolata</taxon>
        <taxon>Dinophyceae</taxon>
        <taxon>Suessiales</taxon>
        <taxon>Symbiodiniaceae</taxon>
        <taxon>Symbiodinium</taxon>
    </lineage>
</organism>
<name>A0A1Q9E6Y2_SYMMI</name>
<feature type="region of interest" description="Disordered" evidence="5">
    <location>
        <begin position="784"/>
        <end position="846"/>
    </location>
</feature>
<feature type="transmembrane region" description="Helical" evidence="6">
    <location>
        <begin position="6"/>
        <end position="32"/>
    </location>
</feature>
<feature type="domain" description="STAS" evidence="7">
    <location>
        <begin position="74"/>
        <end position="184"/>
    </location>
</feature>
<keyword evidence="3 6" id="KW-1133">Transmembrane helix</keyword>
<dbReference type="Pfam" id="PF01740">
    <property type="entry name" value="STAS"/>
    <property type="match status" value="1"/>
</dbReference>
<dbReference type="PANTHER" id="PTHR43310:SF1">
    <property type="entry name" value="SULFATE TRANSPORTER YBAR-RELATED"/>
    <property type="match status" value="1"/>
</dbReference>
<keyword evidence="4 6" id="KW-0472">Membrane</keyword>
<dbReference type="Gene3D" id="3.30.750.24">
    <property type="entry name" value="STAS domain"/>
    <property type="match status" value="1"/>
</dbReference>
<comment type="subcellular location">
    <subcellularLocation>
        <location evidence="1">Membrane</location>
        <topology evidence="1">Multi-pass membrane protein</topology>
    </subcellularLocation>
</comment>
<dbReference type="InterPro" id="IPR052706">
    <property type="entry name" value="Membrane-Transporter-like"/>
</dbReference>
<keyword evidence="9" id="KW-1185">Reference proteome</keyword>
<evidence type="ECO:0000259" key="7">
    <source>
        <dbReference type="PROSITE" id="PS50801"/>
    </source>
</evidence>
<dbReference type="Pfam" id="PF00520">
    <property type="entry name" value="Ion_trans"/>
    <property type="match status" value="1"/>
</dbReference>
<feature type="region of interest" description="Disordered" evidence="5">
    <location>
        <begin position="355"/>
        <end position="417"/>
    </location>
</feature>
<dbReference type="InterPro" id="IPR002645">
    <property type="entry name" value="STAS_dom"/>
</dbReference>
<evidence type="ECO:0000256" key="6">
    <source>
        <dbReference type="SAM" id="Phobius"/>
    </source>
</evidence>
<evidence type="ECO:0000256" key="2">
    <source>
        <dbReference type="ARBA" id="ARBA00022692"/>
    </source>
</evidence>
<reference evidence="8 9" key="1">
    <citation type="submission" date="2016-02" db="EMBL/GenBank/DDBJ databases">
        <title>Genome analysis of coral dinoflagellate symbionts highlights evolutionary adaptations to a symbiotic lifestyle.</title>
        <authorList>
            <person name="Aranda M."/>
            <person name="Li Y."/>
            <person name="Liew Y.J."/>
            <person name="Baumgarten S."/>
            <person name="Simakov O."/>
            <person name="Wilson M."/>
            <person name="Piel J."/>
            <person name="Ashoor H."/>
            <person name="Bougouffa S."/>
            <person name="Bajic V.B."/>
            <person name="Ryu T."/>
            <person name="Ravasi T."/>
            <person name="Bayer T."/>
            <person name="Micklem G."/>
            <person name="Kim H."/>
            <person name="Bhak J."/>
            <person name="Lajeunesse T.C."/>
            <person name="Voolstra C.R."/>
        </authorList>
    </citation>
    <scope>NUCLEOTIDE SEQUENCE [LARGE SCALE GENOMIC DNA]</scope>
    <source>
        <strain evidence="8 9">CCMP2467</strain>
    </source>
</reference>
<dbReference type="PROSITE" id="PS50801">
    <property type="entry name" value="STAS"/>
    <property type="match status" value="1"/>
</dbReference>
<dbReference type="InterPro" id="IPR005821">
    <property type="entry name" value="Ion_trans_dom"/>
</dbReference>
<evidence type="ECO:0000256" key="3">
    <source>
        <dbReference type="ARBA" id="ARBA00022989"/>
    </source>
</evidence>
<dbReference type="SUPFAM" id="SSF51206">
    <property type="entry name" value="cAMP-binding domain-like"/>
    <property type="match status" value="1"/>
</dbReference>
<dbReference type="InterPro" id="IPR014710">
    <property type="entry name" value="RmlC-like_jellyroll"/>
</dbReference>
<dbReference type="GO" id="GO:0005216">
    <property type="term" value="F:monoatomic ion channel activity"/>
    <property type="evidence" value="ECO:0007669"/>
    <property type="project" value="InterPro"/>
</dbReference>
<dbReference type="AlphaFoldDB" id="A0A1Q9E6Y2"/>
<evidence type="ECO:0000313" key="9">
    <source>
        <dbReference type="Proteomes" id="UP000186817"/>
    </source>
</evidence>
<dbReference type="Gene3D" id="2.60.120.10">
    <property type="entry name" value="Jelly Rolls"/>
    <property type="match status" value="1"/>
</dbReference>
<dbReference type="PANTHER" id="PTHR43310">
    <property type="entry name" value="SULFATE TRANSPORTER YBAR-RELATED"/>
    <property type="match status" value="1"/>
</dbReference>
<accession>A0A1Q9E6Y2</accession>
<dbReference type="SUPFAM" id="SSF81324">
    <property type="entry name" value="Voltage-gated potassium channels"/>
    <property type="match status" value="1"/>
</dbReference>
<dbReference type="SUPFAM" id="SSF52091">
    <property type="entry name" value="SpoIIaa-like"/>
    <property type="match status" value="1"/>
</dbReference>